<dbReference type="Proteomes" id="UP001498398">
    <property type="component" value="Unassembled WGS sequence"/>
</dbReference>
<keyword evidence="1" id="KW-0812">Transmembrane</keyword>
<organism evidence="2 3">
    <name type="scientific">Marasmiellus scandens</name>
    <dbReference type="NCBI Taxonomy" id="2682957"/>
    <lineage>
        <taxon>Eukaryota</taxon>
        <taxon>Fungi</taxon>
        <taxon>Dikarya</taxon>
        <taxon>Basidiomycota</taxon>
        <taxon>Agaricomycotina</taxon>
        <taxon>Agaricomycetes</taxon>
        <taxon>Agaricomycetidae</taxon>
        <taxon>Agaricales</taxon>
        <taxon>Marasmiineae</taxon>
        <taxon>Omphalotaceae</taxon>
        <taxon>Marasmiellus</taxon>
    </lineage>
</organism>
<evidence type="ECO:0000313" key="3">
    <source>
        <dbReference type="Proteomes" id="UP001498398"/>
    </source>
</evidence>
<feature type="transmembrane region" description="Helical" evidence="1">
    <location>
        <begin position="68"/>
        <end position="88"/>
    </location>
</feature>
<evidence type="ECO:0000256" key="1">
    <source>
        <dbReference type="SAM" id="Phobius"/>
    </source>
</evidence>
<accession>A0ABR1JWR2</accession>
<keyword evidence="1" id="KW-0472">Membrane</keyword>
<dbReference type="EMBL" id="JBANRG010000004">
    <property type="protein sequence ID" value="KAK7467291.1"/>
    <property type="molecule type" value="Genomic_DNA"/>
</dbReference>
<feature type="transmembrane region" description="Helical" evidence="1">
    <location>
        <begin position="121"/>
        <end position="142"/>
    </location>
</feature>
<proteinExistence type="predicted"/>
<keyword evidence="1" id="KW-1133">Transmembrane helix</keyword>
<protein>
    <submittedName>
        <fullName evidence="2">Uncharacterized protein</fullName>
    </submittedName>
</protein>
<reference evidence="2 3" key="1">
    <citation type="submission" date="2024-01" db="EMBL/GenBank/DDBJ databases">
        <title>A draft genome for the cacao thread blight pathogen Marasmiellus scandens.</title>
        <authorList>
            <person name="Baruah I.K."/>
            <person name="Leung J."/>
            <person name="Bukari Y."/>
            <person name="Amoako-Attah I."/>
            <person name="Meinhardt L.W."/>
            <person name="Bailey B.A."/>
            <person name="Cohen S.P."/>
        </authorList>
    </citation>
    <scope>NUCLEOTIDE SEQUENCE [LARGE SCALE GENOMIC DNA]</scope>
    <source>
        <strain evidence="2 3">GH-19</strain>
    </source>
</reference>
<feature type="transmembrane region" description="Helical" evidence="1">
    <location>
        <begin position="32"/>
        <end position="56"/>
    </location>
</feature>
<comment type="caution">
    <text evidence="2">The sequence shown here is derived from an EMBL/GenBank/DDBJ whole genome shotgun (WGS) entry which is preliminary data.</text>
</comment>
<gene>
    <name evidence="2" type="ORF">VKT23_004348</name>
</gene>
<keyword evidence="3" id="KW-1185">Reference proteome</keyword>
<name>A0ABR1JWR2_9AGAR</name>
<evidence type="ECO:0000313" key="2">
    <source>
        <dbReference type="EMBL" id="KAK7467291.1"/>
    </source>
</evidence>
<sequence>MVSLMLGGLGAAVAWTKVDLMMDALPLQSEMFLLIQAVTFSLLVILSLLGVIGGVMQIRGIVFVYPRLLVGHCLLVILSFALSLYLALVPLDASVVIQCAAGTRDDLIAQFCKSGWSIVNGLSVCLLGMALPVQVYAFILAINFAEDTEYDDAASISMKFPEIKSRSPIFGLSPSNYDNFLKQSV</sequence>